<dbReference type="PROSITE" id="PS01033">
    <property type="entry name" value="GLOBIN"/>
    <property type="match status" value="1"/>
</dbReference>
<dbReference type="EMBL" id="OU900108">
    <property type="protein sequence ID" value="CAG9858121.1"/>
    <property type="molecule type" value="Genomic_DNA"/>
</dbReference>
<accession>A0A9N9TKN6</accession>
<dbReference type="PANTHER" id="PTHR47217:SF1">
    <property type="entry name" value="GLOBIN-LIKE PROTEIN"/>
    <property type="match status" value="1"/>
</dbReference>
<evidence type="ECO:0000313" key="9">
    <source>
        <dbReference type="Proteomes" id="UP001153712"/>
    </source>
</evidence>
<evidence type="ECO:0000256" key="1">
    <source>
        <dbReference type="ARBA" id="ARBA00022448"/>
    </source>
</evidence>
<evidence type="ECO:0000259" key="7">
    <source>
        <dbReference type="PROSITE" id="PS01033"/>
    </source>
</evidence>
<reference evidence="8" key="1">
    <citation type="submission" date="2022-01" db="EMBL/GenBank/DDBJ databases">
        <authorList>
            <person name="King R."/>
        </authorList>
    </citation>
    <scope>NUCLEOTIDE SEQUENCE</scope>
</reference>
<sequence length="186" mass="21633">MAAIITDHSRYSCIRQSHTMGALLSYGLIDRGKTDDPDPVTGLTSRDKYLINTTWRIVMDDPTRNGVSFFLKLFEIEPKHKRAFPFRDQPMEELPTDKKFHAHVTSVMYSLSSMVKNLDDSEVLNCIIRKLCENHAKRSVDRRALEDVKRALLDVFGFMKVQERQAWTKFLDYFVREGSKILETIE</sequence>
<dbReference type="GO" id="GO:0019825">
    <property type="term" value="F:oxygen binding"/>
    <property type="evidence" value="ECO:0007669"/>
    <property type="project" value="InterPro"/>
</dbReference>
<dbReference type="GO" id="GO:0046872">
    <property type="term" value="F:metal ion binding"/>
    <property type="evidence" value="ECO:0007669"/>
    <property type="project" value="UniProtKB-KW"/>
</dbReference>
<gene>
    <name evidence="8" type="ORF">PHYEVI_LOCUS4512</name>
</gene>
<dbReference type="InterPro" id="IPR000971">
    <property type="entry name" value="Globin"/>
</dbReference>
<comment type="similarity">
    <text evidence="6">Belongs to the globin family.</text>
</comment>
<keyword evidence="3 6" id="KW-0561">Oxygen transport</keyword>
<dbReference type="OrthoDB" id="436496at2759"/>
<dbReference type="GO" id="GO:0005344">
    <property type="term" value="F:oxygen carrier activity"/>
    <property type="evidence" value="ECO:0007669"/>
    <property type="project" value="UniProtKB-KW"/>
</dbReference>
<organism evidence="8 9">
    <name type="scientific">Phyllotreta striolata</name>
    <name type="common">Striped flea beetle</name>
    <name type="synonym">Crioceris striolata</name>
    <dbReference type="NCBI Taxonomy" id="444603"/>
    <lineage>
        <taxon>Eukaryota</taxon>
        <taxon>Metazoa</taxon>
        <taxon>Ecdysozoa</taxon>
        <taxon>Arthropoda</taxon>
        <taxon>Hexapoda</taxon>
        <taxon>Insecta</taxon>
        <taxon>Pterygota</taxon>
        <taxon>Neoptera</taxon>
        <taxon>Endopterygota</taxon>
        <taxon>Coleoptera</taxon>
        <taxon>Polyphaga</taxon>
        <taxon>Cucujiformia</taxon>
        <taxon>Chrysomeloidea</taxon>
        <taxon>Chrysomelidae</taxon>
        <taxon>Galerucinae</taxon>
        <taxon>Alticini</taxon>
        <taxon>Phyllotreta</taxon>
    </lineage>
</organism>
<evidence type="ECO:0000256" key="5">
    <source>
        <dbReference type="ARBA" id="ARBA00023004"/>
    </source>
</evidence>
<evidence type="ECO:0000256" key="6">
    <source>
        <dbReference type="RuleBase" id="RU000356"/>
    </source>
</evidence>
<dbReference type="PANTHER" id="PTHR47217">
    <property type="entry name" value="GLOBIN-LIKE PROTEIN"/>
    <property type="match status" value="1"/>
</dbReference>
<dbReference type="InterPro" id="IPR009050">
    <property type="entry name" value="Globin-like_sf"/>
</dbReference>
<name>A0A9N9TKN6_PHYSR</name>
<keyword evidence="5" id="KW-0408">Iron</keyword>
<protein>
    <recommendedName>
        <fullName evidence="7">Globin domain-containing protein</fullName>
    </recommendedName>
</protein>
<dbReference type="InterPro" id="IPR044399">
    <property type="entry name" value="Mb-like_M"/>
</dbReference>
<keyword evidence="9" id="KW-1185">Reference proteome</keyword>
<keyword evidence="1 6" id="KW-0813">Transport</keyword>
<dbReference type="AlphaFoldDB" id="A0A9N9TKN6"/>
<evidence type="ECO:0000256" key="3">
    <source>
        <dbReference type="ARBA" id="ARBA00022621"/>
    </source>
</evidence>
<dbReference type="SUPFAM" id="SSF46458">
    <property type="entry name" value="Globin-like"/>
    <property type="match status" value="1"/>
</dbReference>
<dbReference type="InterPro" id="IPR012292">
    <property type="entry name" value="Globin/Proto"/>
</dbReference>
<evidence type="ECO:0000313" key="8">
    <source>
        <dbReference type="EMBL" id="CAG9858121.1"/>
    </source>
</evidence>
<evidence type="ECO:0000256" key="4">
    <source>
        <dbReference type="ARBA" id="ARBA00022723"/>
    </source>
</evidence>
<evidence type="ECO:0000256" key="2">
    <source>
        <dbReference type="ARBA" id="ARBA00022617"/>
    </source>
</evidence>
<feature type="domain" description="Globin" evidence="7">
    <location>
        <begin position="42"/>
        <end position="183"/>
    </location>
</feature>
<keyword evidence="4" id="KW-0479">Metal-binding</keyword>
<dbReference type="Proteomes" id="UP001153712">
    <property type="component" value="Chromosome 15"/>
</dbReference>
<dbReference type="CDD" id="cd01040">
    <property type="entry name" value="Mb-like"/>
    <property type="match status" value="1"/>
</dbReference>
<dbReference type="GO" id="GO:0020037">
    <property type="term" value="F:heme binding"/>
    <property type="evidence" value="ECO:0007669"/>
    <property type="project" value="InterPro"/>
</dbReference>
<proteinExistence type="inferred from homology"/>
<dbReference type="Gene3D" id="1.10.490.10">
    <property type="entry name" value="Globins"/>
    <property type="match status" value="1"/>
</dbReference>
<dbReference type="Pfam" id="PF00042">
    <property type="entry name" value="Globin"/>
    <property type="match status" value="1"/>
</dbReference>
<keyword evidence="2 6" id="KW-0349">Heme</keyword>